<dbReference type="GO" id="GO:0003746">
    <property type="term" value="F:translation elongation factor activity"/>
    <property type="evidence" value="ECO:0007669"/>
    <property type="project" value="TreeGrafter"/>
</dbReference>
<evidence type="ECO:0000256" key="4">
    <source>
        <dbReference type="SAM" id="MobiDB-lite"/>
    </source>
</evidence>
<dbReference type="CDD" id="cd04165">
    <property type="entry name" value="GTPBP1_like"/>
    <property type="match status" value="1"/>
</dbReference>
<dbReference type="InterPro" id="IPR009000">
    <property type="entry name" value="Transl_B-barrel_sf"/>
</dbReference>
<feature type="domain" description="Tr-type G" evidence="5">
    <location>
        <begin position="162"/>
        <end position="391"/>
    </location>
</feature>
<organism evidence="6 7">
    <name type="scientific">Mortierella isabellina</name>
    <name type="common">Filamentous fungus</name>
    <name type="synonym">Umbelopsis isabellina</name>
    <dbReference type="NCBI Taxonomy" id="91625"/>
    <lineage>
        <taxon>Eukaryota</taxon>
        <taxon>Fungi</taxon>
        <taxon>Fungi incertae sedis</taxon>
        <taxon>Mucoromycota</taxon>
        <taxon>Mucoromycotina</taxon>
        <taxon>Umbelopsidomycetes</taxon>
        <taxon>Umbelopsidales</taxon>
        <taxon>Umbelopsidaceae</taxon>
        <taxon>Umbelopsis</taxon>
    </lineage>
</organism>
<dbReference type="InterPro" id="IPR000795">
    <property type="entry name" value="T_Tr_GTP-bd_dom"/>
</dbReference>
<keyword evidence="3" id="KW-0342">GTP-binding</keyword>
<dbReference type="Gene3D" id="3.40.50.300">
    <property type="entry name" value="P-loop containing nucleotide triphosphate hydrolases"/>
    <property type="match status" value="1"/>
</dbReference>
<evidence type="ECO:0000313" key="7">
    <source>
        <dbReference type="Proteomes" id="UP000654370"/>
    </source>
</evidence>
<feature type="region of interest" description="Disordered" evidence="4">
    <location>
        <begin position="1"/>
        <end position="26"/>
    </location>
</feature>
<dbReference type="PANTHER" id="PTHR43721">
    <property type="entry name" value="ELONGATION FACTOR TU-RELATED"/>
    <property type="match status" value="1"/>
</dbReference>
<keyword evidence="7" id="KW-1185">Reference proteome</keyword>
<dbReference type="SUPFAM" id="SSF50447">
    <property type="entry name" value="Translation proteins"/>
    <property type="match status" value="1"/>
</dbReference>
<evidence type="ECO:0000313" key="6">
    <source>
        <dbReference type="EMBL" id="KAG2180896.1"/>
    </source>
</evidence>
<dbReference type="InterPro" id="IPR009001">
    <property type="entry name" value="Transl_elong_EF1A/Init_IF2_C"/>
</dbReference>
<keyword evidence="2" id="KW-0547">Nucleotide-binding</keyword>
<dbReference type="SUPFAM" id="SSF52540">
    <property type="entry name" value="P-loop containing nucleoside triphosphate hydrolases"/>
    <property type="match status" value="1"/>
</dbReference>
<dbReference type="FunFam" id="3.40.50.300:FF:000091">
    <property type="entry name" value="Probable GTP-binding protein 1"/>
    <property type="match status" value="1"/>
</dbReference>
<dbReference type="PROSITE" id="PS51722">
    <property type="entry name" value="G_TR_2"/>
    <property type="match status" value="1"/>
</dbReference>
<comment type="similarity">
    <text evidence="1">Belongs to the TRAFAC class translation factor GTPase superfamily. Classic translation factor GTPase family. EF-Tu/EF-1A subfamily.</text>
</comment>
<dbReference type="AlphaFoldDB" id="A0A8H7PVL0"/>
<sequence>MDNERLIQARTGSPWSAGTKARSLPPEIDNEGNIEYKLKLVSPTTERLEHLVTQLKWRQVHFLKYHTQHDIISNLKVIMNRIAEGGGEAIYEIGVGDDGSLIGLTDHEFKMSMETVYSMASRLEADVSIIRTVELETDDNRNKRKVVEVLIRRRARNDPQSFMDIRVIVVGAHDAGKSTLLGYLSYGMKDNGRGRSRLNLLRHRHEIETGRTSSISHEIVGYDSAGKLINFATTNISTWEQICESSSKIVTFLDTCGHPKYLKTTIAGLTGHAPDYACLCIAANAGGLSEMTREHLAIAVMLGVPVFVVLTKIDIATPEQLRLSLGSLIALLKAPGHSKIPMIIKNEDDLVVSVSHFAQRGSEVPIFLVSSVTGANMHLLEQFFNLLPKPIKDYDQLLEEPAEFQIEEVYEVPDVGVVAGGLLCSGRVNINSPLEQRTFHLGPDVDGKFTRALVTSIHRHRMAAKYLHCGQAATLALEIADPDWRTAKSMVLLEAPVAESYTEFVADIIVLYHPTGIRVGASGMVHCGSIRQSARVIQVLRTEDSDPASLVKSPQQGTTMSRSLSSPVESESKKQLITTGQQGTVMFRFLHKPEYLRIGAQVLFIDSGMKCVGKITNLDVSLNPLVR</sequence>
<evidence type="ECO:0000256" key="1">
    <source>
        <dbReference type="ARBA" id="ARBA00007249"/>
    </source>
</evidence>
<comment type="caution">
    <text evidence="6">The sequence shown here is derived from an EMBL/GenBank/DDBJ whole genome shotgun (WGS) entry which is preliminary data.</text>
</comment>
<evidence type="ECO:0000256" key="3">
    <source>
        <dbReference type="ARBA" id="ARBA00023134"/>
    </source>
</evidence>
<dbReference type="EMBL" id="JAEPQZ010000005">
    <property type="protein sequence ID" value="KAG2180896.1"/>
    <property type="molecule type" value="Genomic_DNA"/>
</dbReference>
<gene>
    <name evidence="6" type="ORF">INT43_008476</name>
</gene>
<dbReference type="OrthoDB" id="248233at2759"/>
<feature type="region of interest" description="Disordered" evidence="4">
    <location>
        <begin position="545"/>
        <end position="576"/>
    </location>
</feature>
<dbReference type="GO" id="GO:0003924">
    <property type="term" value="F:GTPase activity"/>
    <property type="evidence" value="ECO:0007669"/>
    <property type="project" value="InterPro"/>
</dbReference>
<dbReference type="Proteomes" id="UP000654370">
    <property type="component" value="Unassembled WGS sequence"/>
</dbReference>
<accession>A0A8H7PVL0</accession>
<evidence type="ECO:0000256" key="2">
    <source>
        <dbReference type="ARBA" id="ARBA00022741"/>
    </source>
</evidence>
<dbReference type="InterPro" id="IPR035531">
    <property type="entry name" value="GTPBP1-like"/>
</dbReference>
<dbReference type="InterPro" id="IPR050055">
    <property type="entry name" value="EF-Tu_GTPase"/>
</dbReference>
<protein>
    <recommendedName>
        <fullName evidence="5">Tr-type G domain-containing protein</fullName>
    </recommendedName>
</protein>
<dbReference type="PANTHER" id="PTHR43721:SF9">
    <property type="entry name" value="GTP-BINDING PROTEIN 1"/>
    <property type="match status" value="1"/>
</dbReference>
<dbReference type="InterPro" id="IPR027417">
    <property type="entry name" value="P-loop_NTPase"/>
</dbReference>
<dbReference type="GO" id="GO:0005525">
    <property type="term" value="F:GTP binding"/>
    <property type="evidence" value="ECO:0007669"/>
    <property type="project" value="UniProtKB-KW"/>
</dbReference>
<dbReference type="Pfam" id="PF00009">
    <property type="entry name" value="GTP_EFTU"/>
    <property type="match status" value="1"/>
</dbReference>
<dbReference type="SUPFAM" id="SSF50465">
    <property type="entry name" value="EF-Tu/eEF-1alpha/eIF2-gamma C-terminal domain"/>
    <property type="match status" value="1"/>
</dbReference>
<dbReference type="Gene3D" id="2.40.30.10">
    <property type="entry name" value="Translation factors"/>
    <property type="match status" value="2"/>
</dbReference>
<evidence type="ECO:0000259" key="5">
    <source>
        <dbReference type="PROSITE" id="PS51722"/>
    </source>
</evidence>
<reference evidence="6" key="1">
    <citation type="submission" date="2020-12" db="EMBL/GenBank/DDBJ databases">
        <title>Metabolic potential, ecology and presence of endohyphal bacteria is reflected in genomic diversity of Mucoromycotina.</title>
        <authorList>
            <person name="Muszewska A."/>
            <person name="Okrasinska A."/>
            <person name="Steczkiewicz K."/>
            <person name="Drgas O."/>
            <person name="Orlowska M."/>
            <person name="Perlinska-Lenart U."/>
            <person name="Aleksandrzak-Piekarczyk T."/>
            <person name="Szatraj K."/>
            <person name="Zielenkiewicz U."/>
            <person name="Pilsyk S."/>
            <person name="Malc E."/>
            <person name="Mieczkowski P."/>
            <person name="Kruszewska J.S."/>
            <person name="Biernat P."/>
            <person name="Pawlowska J."/>
        </authorList>
    </citation>
    <scope>NUCLEOTIDE SEQUENCE</scope>
    <source>
        <strain evidence="6">WA0000067209</strain>
    </source>
</reference>
<proteinExistence type="inferred from homology"/>
<name>A0A8H7PVL0_MORIS</name>